<dbReference type="InterPro" id="IPR027396">
    <property type="entry name" value="DsrEFH-like"/>
</dbReference>
<dbReference type="InterPro" id="IPR003787">
    <property type="entry name" value="Sulphur_relay_DsrE/F-like"/>
</dbReference>
<dbReference type="EMBL" id="JAAGOB010000002">
    <property type="protein sequence ID" value="NED94480.1"/>
    <property type="molecule type" value="Genomic_DNA"/>
</dbReference>
<dbReference type="PANTHER" id="PTHR34874">
    <property type="entry name" value="PROTEIN YCHN"/>
    <property type="match status" value="1"/>
</dbReference>
<gene>
    <name evidence="1" type="ORF">G1H11_04060</name>
</gene>
<dbReference type="Pfam" id="PF02635">
    <property type="entry name" value="DsrE"/>
    <property type="match status" value="1"/>
</dbReference>
<evidence type="ECO:0000313" key="2">
    <source>
        <dbReference type="Proteomes" id="UP000469185"/>
    </source>
</evidence>
<evidence type="ECO:0000313" key="1">
    <source>
        <dbReference type="EMBL" id="NED94480.1"/>
    </source>
</evidence>
<dbReference type="PANTHER" id="PTHR34874:SF1">
    <property type="entry name" value="PROTEIN YCHN"/>
    <property type="match status" value="1"/>
</dbReference>
<protein>
    <submittedName>
        <fullName evidence="1">Uncharacterized protein</fullName>
    </submittedName>
</protein>
<dbReference type="RefSeq" id="WP_163816320.1">
    <property type="nucleotide sequence ID" value="NZ_JAAGOB010000002.1"/>
</dbReference>
<dbReference type="Gene3D" id="3.40.1260.10">
    <property type="entry name" value="DsrEFH-like"/>
    <property type="match status" value="1"/>
</dbReference>
<proteinExistence type="predicted"/>
<dbReference type="AlphaFoldDB" id="A0A6N9YHT2"/>
<reference evidence="1 2" key="1">
    <citation type="submission" date="2020-02" db="EMBL/GenBank/DDBJ databases">
        <authorList>
            <person name="Li X.-J."/>
            <person name="Feng X.-M."/>
        </authorList>
    </citation>
    <scope>NUCLEOTIDE SEQUENCE [LARGE SCALE GENOMIC DNA]</scope>
    <source>
        <strain evidence="1 2">CGMCC 4.7225</strain>
    </source>
</reference>
<comment type="caution">
    <text evidence="1">The sequence shown here is derived from an EMBL/GenBank/DDBJ whole genome shotgun (WGS) entry which is preliminary data.</text>
</comment>
<dbReference type="GO" id="GO:0005829">
    <property type="term" value="C:cytosol"/>
    <property type="evidence" value="ECO:0007669"/>
    <property type="project" value="TreeGrafter"/>
</dbReference>
<dbReference type="Proteomes" id="UP000469185">
    <property type="component" value="Unassembled WGS sequence"/>
</dbReference>
<accession>A0A6N9YHT2</accession>
<dbReference type="SUPFAM" id="SSF75169">
    <property type="entry name" value="DsrEFH-like"/>
    <property type="match status" value="1"/>
</dbReference>
<organism evidence="1 2">
    <name type="scientific">Phytoactinopolyspora alkaliphila</name>
    <dbReference type="NCBI Taxonomy" id="1783498"/>
    <lineage>
        <taxon>Bacteria</taxon>
        <taxon>Bacillati</taxon>
        <taxon>Actinomycetota</taxon>
        <taxon>Actinomycetes</taxon>
        <taxon>Jiangellales</taxon>
        <taxon>Jiangellaceae</taxon>
        <taxon>Phytoactinopolyspora</taxon>
    </lineage>
</organism>
<keyword evidence="2" id="KW-1185">Reference proteome</keyword>
<sequence length="120" mass="12975">MKYLFVLHDPPYGTERAYNGLRWARQMVATDADVSPNEVKVFLFADAAVSAIAGQKTPDGYYNVASMLRGLAGKGATIGVCGTCADARGIDDSMMLPTAHRSSMAELAEWTTWADQVINI</sequence>
<name>A0A6N9YHT2_9ACTN</name>